<keyword evidence="2" id="KW-0560">Oxidoreductase</keyword>
<dbReference type="AlphaFoldDB" id="G5IY93"/>
<dbReference type="InterPro" id="IPR036291">
    <property type="entry name" value="NAD(P)-bd_dom_sf"/>
</dbReference>
<comment type="caution">
    <text evidence="2">The sequence shown here is derived from an EMBL/GenBank/DDBJ whole genome shotgun (WGS) entry which is preliminary data.</text>
</comment>
<reference evidence="2 3" key="1">
    <citation type="journal article" date="2011" name="Front. Microbiol.">
        <title>Two Strains of Crocosphaera watsonii with Highly Conserved Genomes are Distinguished by Strain-Specific Features.</title>
        <authorList>
            <person name="Bench S.R."/>
            <person name="Ilikchyan I.N."/>
            <person name="Tripp H.J."/>
            <person name="Zehr J.P."/>
        </authorList>
    </citation>
    <scope>NUCLEOTIDE SEQUENCE [LARGE SCALE GENOMIC DNA]</scope>
    <source>
        <strain evidence="2 3">WH 0003</strain>
    </source>
</reference>
<dbReference type="PATRIC" id="fig|423471.3.peg.229"/>
<name>G5IY93_CROWT</name>
<dbReference type="Proteomes" id="UP000003477">
    <property type="component" value="Unassembled WGS sequence"/>
</dbReference>
<sequence>MKKLLVTGASGFLGYNLCQYAQENWQVYGSYYNHKLDSKNINFVKVDVTNIDELQTIFKQIKPDAVIHLAAASKPNYCQNNPEDSYKINVTASGNIAKLCADVNIPCVFTSTDLVFDGLNLPYKESDPVSPISYYGEQKVKAEQEMLIIYPKTVICRMPLMFGIPSPYAASFIDFFLKTFREGKKLSLFTDEYRTPVSGLTAAKGLLLALEKGEGEIIHLGGRKRVSRYEFGNLMAEVFNFSQDLIRVC</sequence>
<proteinExistence type="predicted"/>
<evidence type="ECO:0000259" key="1">
    <source>
        <dbReference type="Pfam" id="PF04321"/>
    </source>
</evidence>
<dbReference type="EC" id="1.1.1.133" evidence="2"/>
<dbReference type="GeneID" id="88764206"/>
<dbReference type="SUPFAM" id="SSF51735">
    <property type="entry name" value="NAD(P)-binding Rossmann-fold domains"/>
    <property type="match status" value="1"/>
</dbReference>
<dbReference type="PANTHER" id="PTHR43242:SF1">
    <property type="entry name" value="NAD(P)-BINDING ROSSMANN-FOLD SUPERFAMILY PROTEIN"/>
    <property type="match status" value="1"/>
</dbReference>
<dbReference type="CDD" id="cd05254">
    <property type="entry name" value="dTDP_HR_like_SDR_e"/>
    <property type="match status" value="1"/>
</dbReference>
<dbReference type="InterPro" id="IPR029903">
    <property type="entry name" value="RmlD-like-bd"/>
</dbReference>
<evidence type="ECO:0000313" key="2">
    <source>
        <dbReference type="EMBL" id="EHJ15099.1"/>
    </source>
</evidence>
<protein>
    <submittedName>
        <fullName evidence="2">dTDP-4-dehydrorhamnose reductase</fullName>
        <ecNumber evidence="2">1.1.1.133</ecNumber>
    </submittedName>
</protein>
<feature type="domain" description="RmlD-like substrate binding" evidence="1">
    <location>
        <begin position="3"/>
        <end position="244"/>
    </location>
</feature>
<dbReference type="RefSeq" id="WP_007308908.1">
    <property type="nucleotide sequence ID" value="NZ_AESD01000036.1"/>
</dbReference>
<evidence type="ECO:0000313" key="3">
    <source>
        <dbReference type="Proteomes" id="UP000003477"/>
    </source>
</evidence>
<dbReference type="PANTHER" id="PTHR43242">
    <property type="entry name" value="NAD(P)-BINDING ROSSMANN-FOLD SUPERFAMILY PROTEIN"/>
    <property type="match status" value="1"/>
</dbReference>
<dbReference type="EMBL" id="AESD01000036">
    <property type="protein sequence ID" value="EHJ15099.1"/>
    <property type="molecule type" value="Genomic_DNA"/>
</dbReference>
<dbReference type="Pfam" id="PF04321">
    <property type="entry name" value="RmlD_sub_bind"/>
    <property type="match status" value="1"/>
</dbReference>
<accession>G5IY93</accession>
<dbReference type="Gene3D" id="3.40.50.720">
    <property type="entry name" value="NAD(P)-binding Rossmann-like Domain"/>
    <property type="match status" value="1"/>
</dbReference>
<dbReference type="GO" id="GO:0008831">
    <property type="term" value="F:dTDP-4-dehydrorhamnose reductase activity"/>
    <property type="evidence" value="ECO:0007669"/>
    <property type="project" value="UniProtKB-EC"/>
</dbReference>
<gene>
    <name evidence="2" type="ORF">CWATWH0003_0247</name>
</gene>
<organism evidence="2 3">
    <name type="scientific">Crocosphaera watsonii WH 0003</name>
    <dbReference type="NCBI Taxonomy" id="423471"/>
    <lineage>
        <taxon>Bacteria</taxon>
        <taxon>Bacillati</taxon>
        <taxon>Cyanobacteriota</taxon>
        <taxon>Cyanophyceae</taxon>
        <taxon>Oscillatoriophycideae</taxon>
        <taxon>Chroococcales</taxon>
        <taxon>Aphanothecaceae</taxon>
        <taxon>Crocosphaera</taxon>
    </lineage>
</organism>